<keyword evidence="5" id="KW-0812">Transmembrane</keyword>
<organism evidence="9 10">
    <name type="scientific">Cylicocyclus nassatus</name>
    <name type="common">Nematode worm</name>
    <dbReference type="NCBI Taxonomy" id="53992"/>
    <lineage>
        <taxon>Eukaryota</taxon>
        <taxon>Metazoa</taxon>
        <taxon>Ecdysozoa</taxon>
        <taxon>Nematoda</taxon>
        <taxon>Chromadorea</taxon>
        <taxon>Rhabditida</taxon>
        <taxon>Rhabditina</taxon>
        <taxon>Rhabditomorpha</taxon>
        <taxon>Strongyloidea</taxon>
        <taxon>Strongylidae</taxon>
        <taxon>Cylicocyclus</taxon>
    </lineage>
</organism>
<keyword evidence="6" id="KW-1133">Transmembrane helix</keyword>
<dbReference type="GO" id="GO:0005737">
    <property type="term" value="C:cytoplasm"/>
    <property type="evidence" value="ECO:0007669"/>
    <property type="project" value="TreeGrafter"/>
</dbReference>
<dbReference type="AlphaFoldDB" id="A0AA36H703"/>
<evidence type="ECO:0000256" key="5">
    <source>
        <dbReference type="ARBA" id="ARBA00022692"/>
    </source>
</evidence>
<evidence type="ECO:0000313" key="9">
    <source>
        <dbReference type="EMBL" id="CAJ0605290.1"/>
    </source>
</evidence>
<sequence length="452" mass="52287">MTISFIATNAVVLISLLVLIVYIISFDIISTSAVSAVLRSEPCLCNDDAQNGSVCSTSTPIIIISSQLDLSPNISTFTIPQQDWYNELIARGVGKKGGNKMNISLIAAFEYPDQLNVMITSRNRFGDVLYCRYFDENKTEIGDAYKSVVFPEYNIHCLRRSRAAFMSLSDSPKGSYEFPVSITDRTRIEPEHFFSVCVAPIYGNESKWILLAELIEHYKLQGATHFYVYVKYIDEYSRILLDDYIRTGEAEAIILHDRFVRNDDRWQSVQLQDCLLRARGHSRWIAFIDLDERLTLTEIDGTIYDYLRNISDPSFGGIQFRQRWILKNETSPERYLDYEQVENYMPTRRYHNTSHVGPRGHTAKCIVDPQKVLIMNVHNVTKFFKGYRLYPLRPEEGVVRHYRDVVAGNWGRTWLKSVESMGNFTWTDYPQKFSSDLLKNVQHRLHYVYGTG</sequence>
<evidence type="ECO:0000256" key="1">
    <source>
        <dbReference type="ARBA" id="ARBA00004167"/>
    </source>
</evidence>
<dbReference type="PANTHER" id="PTHR21461:SF40">
    <property type="entry name" value="GLYCOSYLTRANSFERASE FAMILY 92 PROTEIN"/>
    <property type="match status" value="1"/>
</dbReference>
<keyword evidence="7" id="KW-0472">Membrane</keyword>
<dbReference type="InterPro" id="IPR008166">
    <property type="entry name" value="Glyco_transf_92"/>
</dbReference>
<evidence type="ECO:0000256" key="3">
    <source>
        <dbReference type="ARBA" id="ARBA00022676"/>
    </source>
</evidence>
<dbReference type="EMBL" id="CATQJL010000316">
    <property type="protein sequence ID" value="CAJ0605290.1"/>
    <property type="molecule type" value="Genomic_DNA"/>
</dbReference>
<keyword evidence="4 8" id="KW-0808">Transferase</keyword>
<dbReference type="PANTHER" id="PTHR21461">
    <property type="entry name" value="GLYCOSYLTRANSFERASE FAMILY 92 PROTEIN"/>
    <property type="match status" value="1"/>
</dbReference>
<evidence type="ECO:0000256" key="6">
    <source>
        <dbReference type="ARBA" id="ARBA00022989"/>
    </source>
</evidence>
<gene>
    <name evidence="9" type="ORF">CYNAS_LOCUS17273</name>
</gene>
<comment type="similarity">
    <text evidence="2 8">Belongs to the glycosyltransferase 92 family.</text>
</comment>
<reference evidence="9" key="1">
    <citation type="submission" date="2023-07" db="EMBL/GenBank/DDBJ databases">
        <authorList>
            <consortium name="CYATHOMIX"/>
        </authorList>
    </citation>
    <scope>NUCLEOTIDE SEQUENCE</scope>
    <source>
        <strain evidence="9">N/A</strain>
    </source>
</reference>
<dbReference type="GO" id="GO:0016020">
    <property type="term" value="C:membrane"/>
    <property type="evidence" value="ECO:0007669"/>
    <property type="project" value="UniProtKB-SubCell"/>
</dbReference>
<keyword evidence="3 8" id="KW-0328">Glycosyltransferase</keyword>
<dbReference type="GO" id="GO:0016757">
    <property type="term" value="F:glycosyltransferase activity"/>
    <property type="evidence" value="ECO:0007669"/>
    <property type="project" value="UniProtKB-UniRule"/>
</dbReference>
<dbReference type="Proteomes" id="UP001176961">
    <property type="component" value="Unassembled WGS sequence"/>
</dbReference>
<evidence type="ECO:0000256" key="7">
    <source>
        <dbReference type="ARBA" id="ARBA00023136"/>
    </source>
</evidence>
<keyword evidence="10" id="KW-1185">Reference proteome</keyword>
<name>A0AA36H703_CYLNA</name>
<evidence type="ECO:0000313" key="10">
    <source>
        <dbReference type="Proteomes" id="UP001176961"/>
    </source>
</evidence>
<evidence type="ECO:0000256" key="4">
    <source>
        <dbReference type="ARBA" id="ARBA00022679"/>
    </source>
</evidence>
<evidence type="ECO:0000256" key="8">
    <source>
        <dbReference type="RuleBase" id="RU366017"/>
    </source>
</evidence>
<proteinExistence type="inferred from homology"/>
<accession>A0AA36H703</accession>
<comment type="subcellular location">
    <subcellularLocation>
        <location evidence="1">Membrane</location>
        <topology evidence="1">Single-pass membrane protein</topology>
    </subcellularLocation>
</comment>
<dbReference type="EC" id="2.4.1.-" evidence="8"/>
<dbReference type="Pfam" id="PF01697">
    <property type="entry name" value="Glyco_transf_92"/>
    <property type="match status" value="1"/>
</dbReference>
<evidence type="ECO:0000256" key="2">
    <source>
        <dbReference type="ARBA" id="ARBA00007647"/>
    </source>
</evidence>
<comment type="caution">
    <text evidence="9">The sequence shown here is derived from an EMBL/GenBank/DDBJ whole genome shotgun (WGS) entry which is preliminary data.</text>
</comment>
<protein>
    <recommendedName>
        <fullName evidence="8">Glycosyltransferase family 92 protein</fullName>
        <ecNumber evidence="8">2.4.1.-</ecNumber>
    </recommendedName>
</protein>